<reference evidence="1" key="1">
    <citation type="journal article" date="2019" name="Sci. Rep.">
        <title>Draft genome of Tanacetum cinerariifolium, the natural source of mosquito coil.</title>
        <authorList>
            <person name="Yamashiro T."/>
            <person name="Shiraishi A."/>
            <person name="Satake H."/>
            <person name="Nakayama K."/>
        </authorList>
    </citation>
    <scope>NUCLEOTIDE SEQUENCE</scope>
</reference>
<dbReference type="EMBL" id="BKCJ010001776">
    <property type="protein sequence ID" value="GEU43945.1"/>
    <property type="molecule type" value="Genomic_DNA"/>
</dbReference>
<accession>A0A6L2K7A2</accession>
<sequence>MNQSFYNSNSFGFDQSQPPQFPVIHQPPQETSIKILHDQENTIKSVQTFLRKFNHYSFFETPKVLLLAWDRLFKIKDAFGNKQYKPKDIQELFHKLFNDVQNIHEELAEYINTPSWNRPAFYNNGEDDDEDYAIVITPDFLITDSLIMGDEHLDTIPEKESDEFIKFSLKTIVSKPSEFEDECECDVPDCDDSQTKIFSTFSNPLFDDSTSSDDESSHDEVIHEMSFKTYSNPLFDLDEEIISSEFNPIHNEDLDSIPKNDRFDTESYLLESLLNRDTLMASSLKIDSLLAEFTGKLIFLKSIPPGIDEADCDPEEEIHLVERLLYDNSSPRPPEEFVYAEIKSFSPSPIPVEDSDSFMEEIDLSFTPDDPMPLGIEEDDYDSEREILIREELLDNYSLSLPVIESYHFDIPSFSRPPTKPPDGNTGMLNIKMMGDNSKQKVPIPGLTITRVSNQEKSPDLLSHQGLEIFQPSAECPMMIYGKNIPILDVPLFHFTPLISSSMGELGQAHRAKTSDSWEAPHAYP</sequence>
<evidence type="ECO:0008006" key="2">
    <source>
        <dbReference type="Google" id="ProtNLM"/>
    </source>
</evidence>
<dbReference type="AlphaFoldDB" id="A0A6L2K7A2"/>
<gene>
    <name evidence="1" type="ORF">Tci_015923</name>
</gene>
<name>A0A6L2K7A2_TANCI</name>
<evidence type="ECO:0000313" key="1">
    <source>
        <dbReference type="EMBL" id="GEU43945.1"/>
    </source>
</evidence>
<proteinExistence type="predicted"/>
<comment type="caution">
    <text evidence="1">The sequence shown here is derived from an EMBL/GenBank/DDBJ whole genome shotgun (WGS) entry which is preliminary data.</text>
</comment>
<protein>
    <recommendedName>
        <fullName evidence="2">Reverse transcriptase domain-containing protein</fullName>
    </recommendedName>
</protein>
<organism evidence="1">
    <name type="scientific">Tanacetum cinerariifolium</name>
    <name type="common">Dalmatian daisy</name>
    <name type="synonym">Chrysanthemum cinerariifolium</name>
    <dbReference type="NCBI Taxonomy" id="118510"/>
    <lineage>
        <taxon>Eukaryota</taxon>
        <taxon>Viridiplantae</taxon>
        <taxon>Streptophyta</taxon>
        <taxon>Embryophyta</taxon>
        <taxon>Tracheophyta</taxon>
        <taxon>Spermatophyta</taxon>
        <taxon>Magnoliopsida</taxon>
        <taxon>eudicotyledons</taxon>
        <taxon>Gunneridae</taxon>
        <taxon>Pentapetalae</taxon>
        <taxon>asterids</taxon>
        <taxon>campanulids</taxon>
        <taxon>Asterales</taxon>
        <taxon>Asteraceae</taxon>
        <taxon>Asteroideae</taxon>
        <taxon>Anthemideae</taxon>
        <taxon>Anthemidinae</taxon>
        <taxon>Tanacetum</taxon>
    </lineage>
</organism>